<sequence length="201" mass="22237">MWIAENPSGVWVNQQADLPFYWSGSVWPPVTEFLLAFDTQFTGSNPGESKAAVYPKEEEDTCGLYGKMTSKRLGVGCIRCLDIYFEKDSESGFNSRHVGWTLNGLVSSPHAADSRIFILPLSPHTTHERISRHQTGSCGAEGRRQVHSSGTNRARCGRQNLMTADAECGEHSAHLESVDATTSRRGGRFQRRLGGQMEMSL</sequence>
<reference evidence="1" key="1">
    <citation type="submission" date="2018-11" db="EMBL/GenBank/DDBJ databases">
        <authorList>
            <consortium name="Pathogen Informatics"/>
        </authorList>
    </citation>
    <scope>NUCLEOTIDE SEQUENCE</scope>
</reference>
<dbReference type="AlphaFoldDB" id="A0A3S5CRG5"/>
<protein>
    <submittedName>
        <fullName evidence="1">Uncharacterized protein</fullName>
    </submittedName>
</protein>
<evidence type="ECO:0000313" key="1">
    <source>
        <dbReference type="EMBL" id="VEL42148.1"/>
    </source>
</evidence>
<organism evidence="1 2">
    <name type="scientific">Protopolystoma xenopodis</name>
    <dbReference type="NCBI Taxonomy" id="117903"/>
    <lineage>
        <taxon>Eukaryota</taxon>
        <taxon>Metazoa</taxon>
        <taxon>Spiralia</taxon>
        <taxon>Lophotrochozoa</taxon>
        <taxon>Platyhelminthes</taxon>
        <taxon>Monogenea</taxon>
        <taxon>Polyopisthocotylea</taxon>
        <taxon>Polystomatidea</taxon>
        <taxon>Polystomatidae</taxon>
        <taxon>Protopolystoma</taxon>
    </lineage>
</organism>
<proteinExistence type="predicted"/>
<name>A0A3S5CRG5_9PLAT</name>
<dbReference type="EMBL" id="CAAALY010272816">
    <property type="protein sequence ID" value="VEL42148.1"/>
    <property type="molecule type" value="Genomic_DNA"/>
</dbReference>
<gene>
    <name evidence="1" type="ORF">PXEA_LOCUS35588</name>
</gene>
<dbReference type="Proteomes" id="UP000784294">
    <property type="component" value="Unassembled WGS sequence"/>
</dbReference>
<comment type="caution">
    <text evidence="1">The sequence shown here is derived from an EMBL/GenBank/DDBJ whole genome shotgun (WGS) entry which is preliminary data.</text>
</comment>
<evidence type="ECO:0000313" key="2">
    <source>
        <dbReference type="Proteomes" id="UP000784294"/>
    </source>
</evidence>
<accession>A0A3S5CRG5</accession>
<keyword evidence="2" id="KW-1185">Reference proteome</keyword>